<dbReference type="Proteomes" id="UP000831880">
    <property type="component" value="Chromosome"/>
</dbReference>
<dbReference type="RefSeq" id="WP_244755267.1">
    <property type="nucleotide sequence ID" value="NZ_CP095074.1"/>
</dbReference>
<evidence type="ECO:0000259" key="7">
    <source>
        <dbReference type="PROSITE" id="PS50850"/>
    </source>
</evidence>
<feature type="transmembrane region" description="Helical" evidence="6">
    <location>
        <begin position="138"/>
        <end position="161"/>
    </location>
</feature>
<feature type="domain" description="Major facilitator superfamily (MFS) profile" evidence="7">
    <location>
        <begin position="17"/>
        <end position="398"/>
    </location>
</feature>
<dbReference type="InterPro" id="IPR020846">
    <property type="entry name" value="MFS_dom"/>
</dbReference>
<evidence type="ECO:0000256" key="3">
    <source>
        <dbReference type="ARBA" id="ARBA00022692"/>
    </source>
</evidence>
<evidence type="ECO:0000313" key="8">
    <source>
        <dbReference type="EMBL" id="UOQ95414.1"/>
    </source>
</evidence>
<dbReference type="PANTHER" id="PTHR23523:SF2">
    <property type="entry name" value="2-NITROIMIDAZOLE TRANSPORTER"/>
    <property type="match status" value="1"/>
</dbReference>
<evidence type="ECO:0000256" key="1">
    <source>
        <dbReference type="ARBA" id="ARBA00004651"/>
    </source>
</evidence>
<keyword evidence="3 6" id="KW-0812">Transmembrane</keyword>
<feature type="transmembrane region" description="Helical" evidence="6">
    <location>
        <begin position="173"/>
        <end position="190"/>
    </location>
</feature>
<keyword evidence="2" id="KW-0813">Transport</keyword>
<evidence type="ECO:0000256" key="2">
    <source>
        <dbReference type="ARBA" id="ARBA00022448"/>
    </source>
</evidence>
<name>A0ABY4H5K7_9BACI</name>
<feature type="transmembrane region" description="Helical" evidence="6">
    <location>
        <begin position="54"/>
        <end position="73"/>
    </location>
</feature>
<proteinExistence type="predicted"/>
<feature type="transmembrane region" description="Helical" evidence="6">
    <location>
        <begin position="307"/>
        <end position="330"/>
    </location>
</feature>
<sequence>METKFRRNTQNMDVKKVLFIIGIIFVAFNLRPAITSVGPLISSITADLGISNAAAGFITTLPLLSFAVFSLLAPKLGHRFGYERMVFIGLLTLIMGIVIRFISLTVTLFVGTALVGIGIAISNVLLPGIIKGNYPQKVGLMTAVYTTCMSVFSAIGTGLSIPLAKGLGLGWEKTLLCWALLALLAAVIWLPQIRKPAKLDDPKTSALQGASIWRSKIAWQVTIFMGLQSFLFYSMITWLPEILNGRGLSISTAGWMVSVMQLTGLPMTFLTPVFATRFQNQRGIVGMIGCLYTAGLLGVLLGSNIPMLTVSVMLMGAGQAASISLALTLLGLRAGNAQQSAALSGMSQSVGYLLAAAGPVLIGILIDVTASVNVPLLLFIAIIIVMVTAGLGAGRNQTVFNENRAHD</sequence>
<gene>
    <name evidence="8" type="ORF">MUO14_11040</name>
</gene>
<evidence type="ECO:0000313" key="9">
    <source>
        <dbReference type="Proteomes" id="UP000831880"/>
    </source>
</evidence>
<accession>A0ABY4H5K7</accession>
<dbReference type="CDD" id="cd17339">
    <property type="entry name" value="MFS_NIMT_CynX_like"/>
    <property type="match status" value="1"/>
</dbReference>
<dbReference type="PANTHER" id="PTHR23523">
    <property type="match status" value="1"/>
</dbReference>
<keyword evidence="9" id="KW-1185">Reference proteome</keyword>
<evidence type="ECO:0000256" key="4">
    <source>
        <dbReference type="ARBA" id="ARBA00022989"/>
    </source>
</evidence>
<dbReference type="SUPFAM" id="SSF103473">
    <property type="entry name" value="MFS general substrate transporter"/>
    <property type="match status" value="1"/>
</dbReference>
<feature type="transmembrane region" description="Helical" evidence="6">
    <location>
        <begin position="217"/>
        <end position="236"/>
    </location>
</feature>
<reference evidence="8 9" key="1">
    <citation type="submission" date="2022-04" db="EMBL/GenBank/DDBJ databases">
        <title>Halobacillus sp. isolated from saltern.</title>
        <authorList>
            <person name="Won M."/>
            <person name="Lee C.-M."/>
            <person name="Woen H.-Y."/>
            <person name="Kwon S.-W."/>
        </authorList>
    </citation>
    <scope>NUCLEOTIDE SEQUENCE [LARGE SCALE GENOMIC DNA]</scope>
    <source>
        <strain evidence="8 9">SSTM10-2</strain>
    </source>
</reference>
<keyword evidence="5 6" id="KW-0472">Membrane</keyword>
<dbReference type="InterPro" id="IPR036259">
    <property type="entry name" value="MFS_trans_sf"/>
</dbReference>
<dbReference type="InterPro" id="IPR011701">
    <property type="entry name" value="MFS"/>
</dbReference>
<feature type="transmembrane region" description="Helical" evidence="6">
    <location>
        <begin position="108"/>
        <end position="126"/>
    </location>
</feature>
<feature type="transmembrane region" description="Helical" evidence="6">
    <location>
        <begin position="283"/>
        <end position="301"/>
    </location>
</feature>
<organism evidence="8 9">
    <name type="scientific">Halobacillus shinanisalinarum</name>
    <dbReference type="NCBI Taxonomy" id="2932258"/>
    <lineage>
        <taxon>Bacteria</taxon>
        <taxon>Bacillati</taxon>
        <taxon>Bacillota</taxon>
        <taxon>Bacilli</taxon>
        <taxon>Bacillales</taxon>
        <taxon>Bacillaceae</taxon>
        <taxon>Halobacillus</taxon>
    </lineage>
</organism>
<evidence type="ECO:0000256" key="5">
    <source>
        <dbReference type="ARBA" id="ARBA00023136"/>
    </source>
</evidence>
<feature type="transmembrane region" description="Helical" evidence="6">
    <location>
        <begin position="350"/>
        <end position="370"/>
    </location>
</feature>
<feature type="transmembrane region" description="Helical" evidence="6">
    <location>
        <begin position="16"/>
        <end position="34"/>
    </location>
</feature>
<dbReference type="Gene3D" id="1.20.1250.20">
    <property type="entry name" value="MFS general substrate transporter like domains"/>
    <property type="match status" value="1"/>
</dbReference>
<dbReference type="EMBL" id="CP095074">
    <property type="protein sequence ID" value="UOQ95414.1"/>
    <property type="molecule type" value="Genomic_DNA"/>
</dbReference>
<feature type="transmembrane region" description="Helical" evidence="6">
    <location>
        <begin position="248"/>
        <end position="271"/>
    </location>
</feature>
<evidence type="ECO:0000256" key="6">
    <source>
        <dbReference type="SAM" id="Phobius"/>
    </source>
</evidence>
<comment type="subcellular location">
    <subcellularLocation>
        <location evidence="1">Cell membrane</location>
        <topology evidence="1">Multi-pass membrane protein</topology>
    </subcellularLocation>
</comment>
<feature type="transmembrane region" description="Helical" evidence="6">
    <location>
        <begin position="85"/>
        <end position="102"/>
    </location>
</feature>
<dbReference type="Pfam" id="PF07690">
    <property type="entry name" value="MFS_1"/>
    <property type="match status" value="1"/>
</dbReference>
<feature type="transmembrane region" description="Helical" evidence="6">
    <location>
        <begin position="376"/>
        <end position="394"/>
    </location>
</feature>
<dbReference type="InterPro" id="IPR052524">
    <property type="entry name" value="MFS_Cyanate_Porter"/>
</dbReference>
<keyword evidence="4 6" id="KW-1133">Transmembrane helix</keyword>
<dbReference type="PROSITE" id="PS50850">
    <property type="entry name" value="MFS"/>
    <property type="match status" value="1"/>
</dbReference>
<protein>
    <submittedName>
        <fullName evidence="8">MFS transporter</fullName>
    </submittedName>
</protein>